<evidence type="ECO:0008006" key="4">
    <source>
        <dbReference type="Google" id="ProtNLM"/>
    </source>
</evidence>
<name>A0ABN3VQU7_9ACTN</name>
<reference evidence="2 3" key="1">
    <citation type="journal article" date="2019" name="Int. J. Syst. Evol. Microbiol.">
        <title>The Global Catalogue of Microorganisms (GCM) 10K type strain sequencing project: providing services to taxonomists for standard genome sequencing and annotation.</title>
        <authorList>
            <consortium name="The Broad Institute Genomics Platform"/>
            <consortium name="The Broad Institute Genome Sequencing Center for Infectious Disease"/>
            <person name="Wu L."/>
            <person name="Ma J."/>
        </authorList>
    </citation>
    <scope>NUCLEOTIDE SEQUENCE [LARGE SCALE GENOMIC DNA]</scope>
    <source>
        <strain evidence="2 3">JCM 6242</strain>
    </source>
</reference>
<protein>
    <recommendedName>
        <fullName evidence="4">DUF4386 domain-containing protein</fullName>
    </recommendedName>
</protein>
<keyword evidence="1" id="KW-0472">Membrane</keyword>
<accession>A0ABN3VQU7</accession>
<keyword evidence="3" id="KW-1185">Reference proteome</keyword>
<feature type="transmembrane region" description="Helical" evidence="1">
    <location>
        <begin position="38"/>
        <end position="59"/>
    </location>
</feature>
<dbReference type="EMBL" id="BAAAVI010000004">
    <property type="protein sequence ID" value="GAA2851338.1"/>
    <property type="molecule type" value="Genomic_DNA"/>
</dbReference>
<evidence type="ECO:0000313" key="2">
    <source>
        <dbReference type="EMBL" id="GAA2851338.1"/>
    </source>
</evidence>
<feature type="transmembrane region" description="Helical" evidence="1">
    <location>
        <begin position="111"/>
        <end position="130"/>
    </location>
</feature>
<dbReference type="Proteomes" id="UP001500831">
    <property type="component" value="Unassembled WGS sequence"/>
</dbReference>
<dbReference type="RefSeq" id="WP_344968083.1">
    <property type="nucleotide sequence ID" value="NZ_BAAAVI010000004.1"/>
</dbReference>
<sequence length="212" mass="22358">MLKNAAGLRHVGTGVLLIATALSSVAFSLVEPPDPAGLGVILLSYVSGLMLPVAILGLLHLMRRRAPVWRLAGWLAVVGTAVPLAIALVEDLMPNALGGASPGGSPLLENVFLVLMLFADGGLLLLLIGMWRARIVHGLVPLIFAASWVPLYLGITFFLLLAIAIVQPVLPFLWAFSLGRLGITVLRTDREAWTSHRSPAPAPDAASCASPR</sequence>
<comment type="caution">
    <text evidence="2">The sequence shown here is derived from an EMBL/GenBank/DDBJ whole genome shotgun (WGS) entry which is preliminary data.</text>
</comment>
<keyword evidence="1" id="KW-1133">Transmembrane helix</keyword>
<keyword evidence="1" id="KW-0812">Transmembrane</keyword>
<proteinExistence type="predicted"/>
<evidence type="ECO:0000256" key="1">
    <source>
        <dbReference type="SAM" id="Phobius"/>
    </source>
</evidence>
<feature type="transmembrane region" description="Helical" evidence="1">
    <location>
        <begin position="142"/>
        <end position="166"/>
    </location>
</feature>
<organism evidence="2 3">
    <name type="scientific">Streptosporangium fragile</name>
    <dbReference type="NCBI Taxonomy" id="46186"/>
    <lineage>
        <taxon>Bacteria</taxon>
        <taxon>Bacillati</taxon>
        <taxon>Actinomycetota</taxon>
        <taxon>Actinomycetes</taxon>
        <taxon>Streptosporangiales</taxon>
        <taxon>Streptosporangiaceae</taxon>
        <taxon>Streptosporangium</taxon>
    </lineage>
</organism>
<feature type="transmembrane region" description="Helical" evidence="1">
    <location>
        <begin position="71"/>
        <end position="89"/>
    </location>
</feature>
<evidence type="ECO:0000313" key="3">
    <source>
        <dbReference type="Proteomes" id="UP001500831"/>
    </source>
</evidence>
<gene>
    <name evidence="2" type="ORF">GCM10010517_08930</name>
</gene>